<gene>
    <name evidence="2" type="ORF">S03H2_54656</name>
</gene>
<sequence>MGKLEVERGTGDGENGGKEFMGEEREKLALSMRNLGPRKMGEKREQAGSRWASSGRGWR</sequence>
<proteinExistence type="predicted"/>
<feature type="region of interest" description="Disordered" evidence="1">
    <location>
        <begin position="1"/>
        <end position="59"/>
    </location>
</feature>
<dbReference type="AlphaFoldDB" id="X1IGP8"/>
<dbReference type="EMBL" id="BARU01034857">
    <property type="protein sequence ID" value="GAH68430.1"/>
    <property type="molecule type" value="Genomic_DNA"/>
</dbReference>
<name>X1IGP8_9ZZZZ</name>
<protein>
    <submittedName>
        <fullName evidence="2">Uncharacterized protein</fullName>
    </submittedName>
</protein>
<reference evidence="2" key="1">
    <citation type="journal article" date="2014" name="Front. Microbiol.">
        <title>High frequency of phylogenetically diverse reductive dehalogenase-homologous genes in deep subseafloor sedimentary metagenomes.</title>
        <authorList>
            <person name="Kawai M."/>
            <person name="Futagami T."/>
            <person name="Toyoda A."/>
            <person name="Takaki Y."/>
            <person name="Nishi S."/>
            <person name="Hori S."/>
            <person name="Arai W."/>
            <person name="Tsubouchi T."/>
            <person name="Morono Y."/>
            <person name="Uchiyama I."/>
            <person name="Ito T."/>
            <person name="Fujiyama A."/>
            <person name="Inagaki F."/>
            <person name="Takami H."/>
        </authorList>
    </citation>
    <scope>NUCLEOTIDE SEQUENCE</scope>
    <source>
        <strain evidence="2">Expedition CK06-06</strain>
    </source>
</reference>
<accession>X1IGP8</accession>
<organism evidence="2">
    <name type="scientific">marine sediment metagenome</name>
    <dbReference type="NCBI Taxonomy" id="412755"/>
    <lineage>
        <taxon>unclassified sequences</taxon>
        <taxon>metagenomes</taxon>
        <taxon>ecological metagenomes</taxon>
    </lineage>
</organism>
<comment type="caution">
    <text evidence="2">The sequence shown here is derived from an EMBL/GenBank/DDBJ whole genome shotgun (WGS) entry which is preliminary data.</text>
</comment>
<evidence type="ECO:0000256" key="1">
    <source>
        <dbReference type="SAM" id="MobiDB-lite"/>
    </source>
</evidence>
<evidence type="ECO:0000313" key="2">
    <source>
        <dbReference type="EMBL" id="GAH68430.1"/>
    </source>
</evidence>
<feature type="compositionally biased region" description="Basic and acidic residues" evidence="1">
    <location>
        <begin position="1"/>
        <end position="28"/>
    </location>
</feature>